<feature type="region of interest" description="Disordered" evidence="3">
    <location>
        <begin position="1"/>
        <end position="41"/>
    </location>
</feature>
<proteinExistence type="predicted"/>
<gene>
    <name evidence="5" type="ORF">BEL07_20050</name>
</gene>
<keyword evidence="6" id="KW-1185">Reference proteome</keyword>
<dbReference type="RefSeq" id="WP_070354820.1">
    <property type="nucleotide sequence ID" value="NZ_CP043474.1"/>
</dbReference>
<protein>
    <submittedName>
        <fullName evidence="5">Mce protein</fullName>
    </submittedName>
</protein>
<dbReference type="PANTHER" id="PTHR37042">
    <property type="entry name" value="OUTER MEMBRANE PROTEIN RV1973"/>
    <property type="match status" value="1"/>
</dbReference>
<keyword evidence="4" id="KW-0812">Transmembrane</keyword>
<sequence>MADDPADPVGETADEPAAGVTGASADDQAVDETAAPDAPDAAAAAPRAPLSHVTLATLLGVVLVLALGGLVGWLGVRAYDSHRADEQRALFLAVGRQGAVNLTSIDHTRVDQDVQRILDSATGSFYDEFQQRAQPFAEVVRQVKSTSVGTVTEAGIEDETDDGADVLVAVTVTTAVEGQPEQAPRAWRMRLSVQKTGDDAKVAKVDFVA</sequence>
<dbReference type="AlphaFoldDB" id="A0A1E8Q0D8"/>
<evidence type="ECO:0000256" key="4">
    <source>
        <dbReference type="SAM" id="Phobius"/>
    </source>
</evidence>
<evidence type="ECO:0000313" key="6">
    <source>
        <dbReference type="Proteomes" id="UP000178953"/>
    </source>
</evidence>
<reference evidence="5 6" key="1">
    <citation type="submission" date="2016-09" db="EMBL/GenBank/DDBJ databases">
        <title>genome sequence of Mycobacterium sp. 739 SCH.</title>
        <authorList>
            <person name="Greninger A.L."/>
            <person name="Qin X."/>
            <person name="Jerome K."/>
            <person name="Vora S."/>
            <person name="Quinn K."/>
        </authorList>
    </citation>
    <scope>NUCLEOTIDE SEQUENCE [LARGE SCALE GENOMIC DNA]</scope>
    <source>
        <strain evidence="5 6">SCH</strain>
    </source>
</reference>
<evidence type="ECO:0000256" key="1">
    <source>
        <dbReference type="ARBA" id="ARBA00004370"/>
    </source>
</evidence>
<dbReference type="OrthoDB" id="4774723at2"/>
<dbReference type="PANTHER" id="PTHR37042:SF4">
    <property type="entry name" value="OUTER MEMBRANE PROTEIN RV1973"/>
    <property type="match status" value="1"/>
</dbReference>
<keyword evidence="2 4" id="KW-0472">Membrane</keyword>
<organism evidence="5 6">
    <name type="scientific">Mycolicibacterium grossiae</name>
    <dbReference type="NCBI Taxonomy" id="1552759"/>
    <lineage>
        <taxon>Bacteria</taxon>
        <taxon>Bacillati</taxon>
        <taxon>Actinomycetota</taxon>
        <taxon>Actinomycetes</taxon>
        <taxon>Mycobacteriales</taxon>
        <taxon>Mycobacteriaceae</taxon>
        <taxon>Mycolicibacterium</taxon>
    </lineage>
</organism>
<dbReference type="GO" id="GO:0016020">
    <property type="term" value="C:membrane"/>
    <property type="evidence" value="ECO:0007669"/>
    <property type="project" value="UniProtKB-SubCell"/>
</dbReference>
<keyword evidence="4" id="KW-1133">Transmembrane helix</keyword>
<evidence type="ECO:0000256" key="2">
    <source>
        <dbReference type="ARBA" id="ARBA00023136"/>
    </source>
</evidence>
<feature type="transmembrane region" description="Helical" evidence="4">
    <location>
        <begin position="55"/>
        <end position="76"/>
    </location>
</feature>
<dbReference type="EMBL" id="MCHX01000051">
    <property type="protein sequence ID" value="OFJ51983.1"/>
    <property type="molecule type" value="Genomic_DNA"/>
</dbReference>
<evidence type="ECO:0000256" key="3">
    <source>
        <dbReference type="SAM" id="MobiDB-lite"/>
    </source>
</evidence>
<dbReference type="Proteomes" id="UP000178953">
    <property type="component" value="Unassembled WGS sequence"/>
</dbReference>
<evidence type="ECO:0000313" key="5">
    <source>
        <dbReference type="EMBL" id="OFJ51983.1"/>
    </source>
</evidence>
<accession>A0A1E8Q0D8</accession>
<comment type="caution">
    <text evidence="5">The sequence shown here is derived from an EMBL/GenBank/DDBJ whole genome shotgun (WGS) entry which is preliminary data.</text>
</comment>
<name>A0A1E8Q0D8_9MYCO</name>
<comment type="subcellular location">
    <subcellularLocation>
        <location evidence="1">Membrane</location>
    </subcellularLocation>
</comment>